<dbReference type="AlphaFoldDB" id="A0AAD1UA61"/>
<organism evidence="1 2">
    <name type="scientific">Euplotes crassus</name>
    <dbReference type="NCBI Taxonomy" id="5936"/>
    <lineage>
        <taxon>Eukaryota</taxon>
        <taxon>Sar</taxon>
        <taxon>Alveolata</taxon>
        <taxon>Ciliophora</taxon>
        <taxon>Intramacronucleata</taxon>
        <taxon>Spirotrichea</taxon>
        <taxon>Hypotrichia</taxon>
        <taxon>Euplotida</taxon>
        <taxon>Euplotidae</taxon>
        <taxon>Moneuplotes</taxon>
    </lineage>
</organism>
<dbReference type="Proteomes" id="UP001295684">
    <property type="component" value="Unassembled WGS sequence"/>
</dbReference>
<evidence type="ECO:0000313" key="1">
    <source>
        <dbReference type="EMBL" id="CAI2362846.1"/>
    </source>
</evidence>
<comment type="caution">
    <text evidence="1">The sequence shown here is derived from an EMBL/GenBank/DDBJ whole genome shotgun (WGS) entry which is preliminary data.</text>
</comment>
<accession>A0AAD1UA61</accession>
<reference evidence="1" key="1">
    <citation type="submission" date="2023-07" db="EMBL/GenBank/DDBJ databases">
        <authorList>
            <consortium name="AG Swart"/>
            <person name="Singh M."/>
            <person name="Singh A."/>
            <person name="Seah K."/>
            <person name="Emmerich C."/>
        </authorList>
    </citation>
    <scope>NUCLEOTIDE SEQUENCE</scope>
    <source>
        <strain evidence="1">DP1</strain>
    </source>
</reference>
<proteinExistence type="predicted"/>
<sequence length="168" mass="18979">MSENPQNITNEDVFVASLPLFKETSYDSFENCRDLEGFPPSCDLSFPFSFEKEPVDSFFDGLAIMENSLKEFTSKPESDNKVVFSFSTEEVSKNTPDKEFSTVTHSPVVVSKQVGFEHPANETLVVRRVPQTRARSSLMGSEDTLVKEDAFSFGNRARFTKKHDRGRS</sequence>
<protein>
    <submittedName>
        <fullName evidence="1">Uncharacterized protein</fullName>
    </submittedName>
</protein>
<gene>
    <name evidence="1" type="ORF">ECRASSUSDP1_LOCUS4174</name>
</gene>
<evidence type="ECO:0000313" key="2">
    <source>
        <dbReference type="Proteomes" id="UP001295684"/>
    </source>
</evidence>
<name>A0AAD1UA61_EUPCR</name>
<dbReference type="EMBL" id="CAMPGE010004004">
    <property type="protein sequence ID" value="CAI2362846.1"/>
    <property type="molecule type" value="Genomic_DNA"/>
</dbReference>
<keyword evidence="2" id="KW-1185">Reference proteome</keyword>